<evidence type="ECO:0000313" key="2">
    <source>
        <dbReference type="Proteomes" id="UP000725649"/>
    </source>
</evidence>
<sequence>MTKTLIIVRHAHALPGYVARVNTDAERPLSEEGFAKARQTAGQLLSRRLQPGLILTSPLLRARQTAEVLAQTLGFPLQTAAELNGMHEEQDVFEFLWENLQTRDTVIAVGHNPNVSYLTHLLAKQVRPFSPGSFAVFSFTDKTPNLVYFGE</sequence>
<dbReference type="InterPro" id="IPR013078">
    <property type="entry name" value="His_Pase_superF_clade-1"/>
</dbReference>
<proteinExistence type="predicted"/>
<reference evidence="1" key="1">
    <citation type="submission" date="2019-04" db="EMBL/GenBank/DDBJ databases">
        <title>Evolution of Biomass-Degrading Anaerobic Consortia Revealed by Metagenomics.</title>
        <authorList>
            <person name="Peng X."/>
        </authorList>
    </citation>
    <scope>NUCLEOTIDE SEQUENCE</scope>
    <source>
        <strain evidence="1">SIG66</strain>
    </source>
</reference>
<gene>
    <name evidence="1" type="ORF">E7027_02110</name>
</gene>
<dbReference type="EMBL" id="SUVG01000002">
    <property type="protein sequence ID" value="MBE6420926.1"/>
    <property type="molecule type" value="Genomic_DNA"/>
</dbReference>
<dbReference type="SUPFAM" id="SSF53254">
    <property type="entry name" value="Phosphoglycerate mutase-like"/>
    <property type="match status" value="1"/>
</dbReference>
<dbReference type="GO" id="GO:0016791">
    <property type="term" value="F:phosphatase activity"/>
    <property type="evidence" value="ECO:0007669"/>
    <property type="project" value="TreeGrafter"/>
</dbReference>
<dbReference type="Proteomes" id="UP000725649">
    <property type="component" value="Unassembled WGS sequence"/>
</dbReference>
<dbReference type="GO" id="GO:0005737">
    <property type="term" value="C:cytoplasm"/>
    <property type="evidence" value="ECO:0007669"/>
    <property type="project" value="TreeGrafter"/>
</dbReference>
<dbReference type="Pfam" id="PF00300">
    <property type="entry name" value="His_Phos_1"/>
    <property type="match status" value="1"/>
</dbReference>
<name>A0A928HFR8_9BACT</name>
<organism evidence="1 2">
    <name type="scientific">Candidatus Avelusimicrobium gallicola</name>
    <dbReference type="NCBI Taxonomy" id="2562704"/>
    <lineage>
        <taxon>Bacteria</taxon>
        <taxon>Pseudomonadati</taxon>
        <taxon>Elusimicrobiota</taxon>
        <taxon>Elusimicrobia</taxon>
        <taxon>Elusimicrobiales</taxon>
        <taxon>Elusimicrobiaceae</taxon>
        <taxon>Candidatus Avelusimicrobium</taxon>
    </lineage>
</organism>
<dbReference type="AlphaFoldDB" id="A0A928HFR8"/>
<dbReference type="PANTHER" id="PTHR48100">
    <property type="entry name" value="BROAD-SPECIFICITY PHOSPHATASE YOR283W-RELATED"/>
    <property type="match status" value="1"/>
</dbReference>
<protein>
    <recommendedName>
        <fullName evidence="3">Phosphohistidine phosphatase</fullName>
    </recommendedName>
</protein>
<dbReference type="InterPro" id="IPR050275">
    <property type="entry name" value="PGM_Phosphatase"/>
</dbReference>
<dbReference type="PANTHER" id="PTHR48100:SF1">
    <property type="entry name" value="HISTIDINE PHOSPHATASE FAMILY PROTEIN-RELATED"/>
    <property type="match status" value="1"/>
</dbReference>
<comment type="caution">
    <text evidence="1">The sequence shown here is derived from an EMBL/GenBank/DDBJ whole genome shotgun (WGS) entry which is preliminary data.</text>
</comment>
<dbReference type="CDD" id="cd07067">
    <property type="entry name" value="HP_PGM_like"/>
    <property type="match status" value="1"/>
</dbReference>
<dbReference type="InterPro" id="IPR029033">
    <property type="entry name" value="His_PPase_superfam"/>
</dbReference>
<evidence type="ECO:0008006" key="3">
    <source>
        <dbReference type="Google" id="ProtNLM"/>
    </source>
</evidence>
<dbReference type="Gene3D" id="3.40.50.1240">
    <property type="entry name" value="Phosphoglycerate mutase-like"/>
    <property type="match status" value="1"/>
</dbReference>
<dbReference type="SMART" id="SM00855">
    <property type="entry name" value="PGAM"/>
    <property type="match status" value="1"/>
</dbReference>
<evidence type="ECO:0000313" key="1">
    <source>
        <dbReference type="EMBL" id="MBE6420926.1"/>
    </source>
</evidence>
<accession>A0A928HFR8</accession>